<evidence type="ECO:0000256" key="1">
    <source>
        <dbReference type="SAM" id="MobiDB-lite"/>
    </source>
</evidence>
<protein>
    <submittedName>
        <fullName evidence="2">Uncharacterized protein</fullName>
    </submittedName>
</protein>
<feature type="region of interest" description="Disordered" evidence="1">
    <location>
        <begin position="226"/>
        <end position="248"/>
    </location>
</feature>
<dbReference type="CDD" id="cd09487">
    <property type="entry name" value="SAM_superfamily"/>
    <property type="match status" value="1"/>
</dbReference>
<dbReference type="InterPro" id="IPR013761">
    <property type="entry name" value="SAM/pointed_sf"/>
</dbReference>
<dbReference type="Gene3D" id="1.10.150.50">
    <property type="entry name" value="Transcription Factor, Ets-1"/>
    <property type="match status" value="1"/>
</dbReference>
<keyword evidence="3" id="KW-1185">Reference proteome</keyword>
<name>A0A9N9XN06_PHYSR</name>
<dbReference type="Proteomes" id="UP001153712">
    <property type="component" value="Chromosome 10"/>
</dbReference>
<sequence length="248" mass="28201">MEEVLQDPEVSKVFHDNEITIDLLSSVTDEILQELIPLVGPRLRIKKRIASYLNSQKENIENQLPELPENEASSHSTATSLSEIDFLSETSFDSYFGDNIDKILYRPKFVDFDLKTILLTTPMGNSILKFYEVNNMLDNTRRGRLVDIIVKHLYKHIINYRFNHDEYTILSAKIIQLFPTEVTATYYVQSIAKRNSASGKHVLAKGRLVDKCRNLIFNCGEAVPLKRKRKAAESSSSDTPEGSSSTGR</sequence>
<organism evidence="2 3">
    <name type="scientific">Phyllotreta striolata</name>
    <name type="common">Striped flea beetle</name>
    <name type="synonym">Crioceris striolata</name>
    <dbReference type="NCBI Taxonomy" id="444603"/>
    <lineage>
        <taxon>Eukaryota</taxon>
        <taxon>Metazoa</taxon>
        <taxon>Ecdysozoa</taxon>
        <taxon>Arthropoda</taxon>
        <taxon>Hexapoda</taxon>
        <taxon>Insecta</taxon>
        <taxon>Pterygota</taxon>
        <taxon>Neoptera</taxon>
        <taxon>Endopterygota</taxon>
        <taxon>Coleoptera</taxon>
        <taxon>Polyphaga</taxon>
        <taxon>Cucujiformia</taxon>
        <taxon>Chrysomeloidea</taxon>
        <taxon>Chrysomelidae</taxon>
        <taxon>Galerucinae</taxon>
        <taxon>Alticini</taxon>
        <taxon>Phyllotreta</taxon>
    </lineage>
</organism>
<proteinExistence type="predicted"/>
<feature type="compositionally biased region" description="Low complexity" evidence="1">
    <location>
        <begin position="234"/>
        <end position="248"/>
    </location>
</feature>
<accession>A0A9N9XN06</accession>
<gene>
    <name evidence="2" type="ORF">PHYEVI_LOCUS1787</name>
</gene>
<dbReference type="OrthoDB" id="6780164at2759"/>
<evidence type="ECO:0000313" key="2">
    <source>
        <dbReference type="EMBL" id="CAG9855336.1"/>
    </source>
</evidence>
<dbReference type="EMBL" id="OU900103">
    <property type="protein sequence ID" value="CAG9855336.1"/>
    <property type="molecule type" value="Genomic_DNA"/>
</dbReference>
<dbReference type="AlphaFoldDB" id="A0A9N9XN06"/>
<reference evidence="2" key="1">
    <citation type="submission" date="2022-01" db="EMBL/GenBank/DDBJ databases">
        <authorList>
            <person name="King R."/>
        </authorList>
    </citation>
    <scope>NUCLEOTIDE SEQUENCE</scope>
</reference>
<evidence type="ECO:0000313" key="3">
    <source>
        <dbReference type="Proteomes" id="UP001153712"/>
    </source>
</evidence>